<dbReference type="Proteomes" id="UP001066276">
    <property type="component" value="Chromosome 7"/>
</dbReference>
<evidence type="ECO:0000313" key="2">
    <source>
        <dbReference type="Proteomes" id="UP001066276"/>
    </source>
</evidence>
<organism evidence="1 2">
    <name type="scientific">Pleurodeles waltl</name>
    <name type="common">Iberian ribbed newt</name>
    <dbReference type="NCBI Taxonomy" id="8319"/>
    <lineage>
        <taxon>Eukaryota</taxon>
        <taxon>Metazoa</taxon>
        <taxon>Chordata</taxon>
        <taxon>Craniata</taxon>
        <taxon>Vertebrata</taxon>
        <taxon>Euteleostomi</taxon>
        <taxon>Amphibia</taxon>
        <taxon>Batrachia</taxon>
        <taxon>Caudata</taxon>
        <taxon>Salamandroidea</taxon>
        <taxon>Salamandridae</taxon>
        <taxon>Pleurodelinae</taxon>
        <taxon>Pleurodeles</taxon>
    </lineage>
</organism>
<sequence length="66" mass="7021">MRLSWERVTGGGMCDRDGISSGPDAAPDGVTLDATALLRTRSYGLGCFVLRAAESPSSQEQEVFVE</sequence>
<evidence type="ECO:0000313" key="1">
    <source>
        <dbReference type="EMBL" id="KAJ1131487.1"/>
    </source>
</evidence>
<accession>A0AAV7PT69</accession>
<gene>
    <name evidence="1" type="ORF">NDU88_009823</name>
</gene>
<proteinExistence type="predicted"/>
<keyword evidence="2" id="KW-1185">Reference proteome</keyword>
<reference evidence="1" key="1">
    <citation type="journal article" date="2022" name="bioRxiv">
        <title>Sequencing and chromosome-scale assembly of the giantPleurodeles waltlgenome.</title>
        <authorList>
            <person name="Brown T."/>
            <person name="Elewa A."/>
            <person name="Iarovenko S."/>
            <person name="Subramanian E."/>
            <person name="Araus A.J."/>
            <person name="Petzold A."/>
            <person name="Susuki M."/>
            <person name="Suzuki K.-i.T."/>
            <person name="Hayashi T."/>
            <person name="Toyoda A."/>
            <person name="Oliveira C."/>
            <person name="Osipova E."/>
            <person name="Leigh N.D."/>
            <person name="Simon A."/>
            <person name="Yun M.H."/>
        </authorList>
    </citation>
    <scope>NUCLEOTIDE SEQUENCE</scope>
    <source>
        <strain evidence="1">20211129_DDA</strain>
        <tissue evidence="1">Liver</tissue>
    </source>
</reference>
<comment type="caution">
    <text evidence="1">The sequence shown here is derived from an EMBL/GenBank/DDBJ whole genome shotgun (WGS) entry which is preliminary data.</text>
</comment>
<name>A0AAV7PT69_PLEWA</name>
<protein>
    <submittedName>
        <fullName evidence="1">Uncharacterized protein</fullName>
    </submittedName>
</protein>
<dbReference type="AlphaFoldDB" id="A0AAV7PT69"/>
<dbReference type="EMBL" id="JANPWB010000011">
    <property type="protein sequence ID" value="KAJ1131487.1"/>
    <property type="molecule type" value="Genomic_DNA"/>
</dbReference>